<gene>
    <name evidence="1" type="ORF">C7C45_01120</name>
</gene>
<evidence type="ECO:0000313" key="2">
    <source>
        <dbReference type="Proteomes" id="UP000248333"/>
    </source>
</evidence>
<reference evidence="1 2" key="1">
    <citation type="submission" date="2018-03" db="EMBL/GenBank/DDBJ databases">
        <title>Bioinformatic expansion and discovery of thiopeptide antibiotics.</title>
        <authorList>
            <person name="Schwalen C.J."/>
            <person name="Hudson G.A."/>
            <person name="Mitchell D.A."/>
        </authorList>
    </citation>
    <scope>NUCLEOTIDE SEQUENCE [LARGE SCALE GENOMIC DNA]</scope>
    <source>
        <strain evidence="1 2">NRRL 8041</strain>
    </source>
</reference>
<proteinExistence type="predicted"/>
<evidence type="ECO:0000313" key="1">
    <source>
        <dbReference type="EMBL" id="PYC76129.1"/>
    </source>
</evidence>
<dbReference type="Proteomes" id="UP000248333">
    <property type="component" value="Unassembled WGS sequence"/>
</dbReference>
<protein>
    <submittedName>
        <fullName evidence="1">Uncharacterized protein</fullName>
    </submittedName>
</protein>
<comment type="caution">
    <text evidence="1">The sequence shown here is derived from an EMBL/GenBank/DDBJ whole genome shotgun (WGS) entry which is preliminary data.</text>
</comment>
<keyword evidence="2" id="KW-1185">Reference proteome</keyword>
<dbReference type="EMBL" id="PYBV01000002">
    <property type="protein sequence ID" value="PYC76129.1"/>
    <property type="molecule type" value="Genomic_DNA"/>
</dbReference>
<accession>A0A318NQI3</accession>
<sequence length="108" mass="10060">MIEEGAGWAGVSRETGAGAVVTLVGAAGPRTPGGVARGVAGGCGGAHGELVAGGPPAEGRIAARVAMDRVGPDRADRVADSVAVAAWPGPGVGGGACCSFGAGADGPR</sequence>
<organism evidence="1 2">
    <name type="scientific">Micromonospora arborensis</name>
    <dbReference type="NCBI Taxonomy" id="2116518"/>
    <lineage>
        <taxon>Bacteria</taxon>
        <taxon>Bacillati</taxon>
        <taxon>Actinomycetota</taxon>
        <taxon>Actinomycetes</taxon>
        <taxon>Micromonosporales</taxon>
        <taxon>Micromonosporaceae</taxon>
        <taxon>Micromonospora</taxon>
    </lineage>
</organism>
<dbReference type="AlphaFoldDB" id="A0A318NQI3"/>
<name>A0A318NQI3_9ACTN</name>